<dbReference type="Pfam" id="PF03547">
    <property type="entry name" value="Mem_trans"/>
    <property type="match status" value="1"/>
</dbReference>
<feature type="transmembrane region" description="Helical" evidence="8">
    <location>
        <begin position="196"/>
        <end position="215"/>
    </location>
</feature>
<dbReference type="Gene3D" id="1.20.1530.20">
    <property type="match status" value="1"/>
</dbReference>
<evidence type="ECO:0000256" key="4">
    <source>
        <dbReference type="ARBA" id="ARBA00022475"/>
    </source>
</evidence>
<feature type="transmembrane region" description="Helical" evidence="8">
    <location>
        <begin position="64"/>
        <end position="87"/>
    </location>
</feature>
<proteinExistence type="inferred from homology"/>
<keyword evidence="4" id="KW-1003">Cell membrane</keyword>
<keyword evidence="5 8" id="KW-0812">Transmembrane</keyword>
<evidence type="ECO:0000313" key="10">
    <source>
        <dbReference type="Proteomes" id="UP000422108"/>
    </source>
</evidence>
<evidence type="ECO:0000256" key="8">
    <source>
        <dbReference type="SAM" id="Phobius"/>
    </source>
</evidence>
<dbReference type="InterPro" id="IPR038770">
    <property type="entry name" value="Na+/solute_symporter_sf"/>
</dbReference>
<evidence type="ECO:0000256" key="3">
    <source>
        <dbReference type="ARBA" id="ARBA00022448"/>
    </source>
</evidence>
<feature type="transmembrane region" description="Helical" evidence="8">
    <location>
        <begin position="169"/>
        <end position="190"/>
    </location>
</feature>
<evidence type="ECO:0000256" key="5">
    <source>
        <dbReference type="ARBA" id="ARBA00022692"/>
    </source>
</evidence>
<feature type="transmembrane region" description="Helical" evidence="8">
    <location>
        <begin position="6"/>
        <end position="25"/>
    </location>
</feature>
<dbReference type="GO" id="GO:0055085">
    <property type="term" value="P:transmembrane transport"/>
    <property type="evidence" value="ECO:0007669"/>
    <property type="project" value="InterPro"/>
</dbReference>
<dbReference type="PANTHER" id="PTHR36838">
    <property type="entry name" value="AUXIN EFFLUX CARRIER FAMILY PROTEIN"/>
    <property type="match status" value="1"/>
</dbReference>
<dbReference type="AlphaFoldDB" id="A0A5K8A5D8"/>
<comment type="similarity">
    <text evidence="2">Belongs to the auxin efflux carrier (TC 2.A.69) family.</text>
</comment>
<gene>
    <name evidence="9" type="ORF">DSCOOX_09930</name>
</gene>
<sequence length="307" mass="33290">MIILNNIFPVFALIGLGAALRHMHLTGEKFLKTSDRLVYYIFFPMLLFWKIGGSPSVDRGAVDLITAAIAAVATVYLISAICLKLFRVSRFAAGSFSQSCYRFNTYVGMAVIMNVLGETGVSRFGILIGFIIPFINVLAVSTLIWFAGRAITIRERLRITLRALVSNPLIIGCLAGMAYARFIGVLPVFLNNTLRLAAMVTLPLALLSIGGTLTLKNIREHFNPALLGCTIKLAILPWVGYAFLTAVSASPLSVQVGMLFFSLPTSPAIVVLSSQLNSDTQFASTAIVLSTLLSFFSMSAVLLIFLH</sequence>
<evidence type="ECO:0000256" key="6">
    <source>
        <dbReference type="ARBA" id="ARBA00022989"/>
    </source>
</evidence>
<evidence type="ECO:0000256" key="7">
    <source>
        <dbReference type="ARBA" id="ARBA00023136"/>
    </source>
</evidence>
<evidence type="ECO:0000313" key="9">
    <source>
        <dbReference type="EMBL" id="BBO87813.1"/>
    </source>
</evidence>
<evidence type="ECO:0000256" key="2">
    <source>
        <dbReference type="ARBA" id="ARBA00010145"/>
    </source>
</evidence>
<feature type="transmembrane region" description="Helical" evidence="8">
    <location>
        <begin position="123"/>
        <end position="148"/>
    </location>
</feature>
<organism evidence="9 10">
    <name type="scientific">Desulfosarcina ovata subsp. ovata</name>
    <dbReference type="NCBI Taxonomy" id="2752305"/>
    <lineage>
        <taxon>Bacteria</taxon>
        <taxon>Pseudomonadati</taxon>
        <taxon>Thermodesulfobacteriota</taxon>
        <taxon>Desulfobacteria</taxon>
        <taxon>Desulfobacterales</taxon>
        <taxon>Desulfosarcinaceae</taxon>
        <taxon>Desulfosarcina</taxon>
    </lineage>
</organism>
<reference evidence="9 10" key="1">
    <citation type="submission" date="2019-11" db="EMBL/GenBank/DDBJ databases">
        <title>Comparative genomics of hydrocarbon-degrading Desulfosarcina strains.</title>
        <authorList>
            <person name="Watanabe M."/>
            <person name="Kojima H."/>
            <person name="Fukui M."/>
        </authorList>
    </citation>
    <scope>NUCLEOTIDE SEQUENCE [LARGE SCALE GENOMIC DNA]</scope>
    <source>
        <strain evidence="10">oXyS1</strain>
    </source>
</reference>
<protein>
    <recommendedName>
        <fullName evidence="11">Transporter</fullName>
    </recommendedName>
</protein>
<comment type="subcellular location">
    <subcellularLocation>
        <location evidence="1">Cell membrane</location>
        <topology evidence="1">Multi-pass membrane protein</topology>
    </subcellularLocation>
</comment>
<keyword evidence="10" id="KW-1185">Reference proteome</keyword>
<dbReference type="RefSeq" id="WP_155309220.1">
    <property type="nucleotide sequence ID" value="NZ_AP021879.1"/>
</dbReference>
<evidence type="ECO:0008006" key="11">
    <source>
        <dbReference type="Google" id="ProtNLM"/>
    </source>
</evidence>
<feature type="transmembrane region" description="Helical" evidence="8">
    <location>
        <begin position="99"/>
        <end position="117"/>
    </location>
</feature>
<dbReference type="PANTHER" id="PTHR36838:SF4">
    <property type="entry name" value="AUXIN EFFLUX CARRIER FAMILY PROTEIN"/>
    <property type="match status" value="1"/>
</dbReference>
<name>A0A5K8A5D8_9BACT</name>
<dbReference type="GO" id="GO:0005886">
    <property type="term" value="C:plasma membrane"/>
    <property type="evidence" value="ECO:0007669"/>
    <property type="project" value="UniProtKB-SubCell"/>
</dbReference>
<keyword evidence="6 8" id="KW-1133">Transmembrane helix</keyword>
<dbReference type="EMBL" id="AP021879">
    <property type="protein sequence ID" value="BBO87813.1"/>
    <property type="molecule type" value="Genomic_DNA"/>
</dbReference>
<dbReference type="Proteomes" id="UP000422108">
    <property type="component" value="Chromosome"/>
</dbReference>
<keyword evidence="7 8" id="KW-0472">Membrane</keyword>
<evidence type="ECO:0000256" key="1">
    <source>
        <dbReference type="ARBA" id="ARBA00004651"/>
    </source>
</evidence>
<keyword evidence="3" id="KW-0813">Transport</keyword>
<accession>A0A5K8A5D8</accession>
<dbReference type="InterPro" id="IPR004776">
    <property type="entry name" value="Mem_transp_PIN-like"/>
</dbReference>
<feature type="transmembrane region" description="Helical" evidence="8">
    <location>
        <begin position="282"/>
        <end position="306"/>
    </location>
</feature>